<reference evidence="3" key="1">
    <citation type="journal article" date="2014" name="Front. Microbiol.">
        <title>High frequency of phylogenetically diverse reductive dehalogenase-homologous genes in deep subseafloor sedimentary metagenomes.</title>
        <authorList>
            <person name="Kawai M."/>
            <person name="Futagami T."/>
            <person name="Toyoda A."/>
            <person name="Takaki Y."/>
            <person name="Nishi S."/>
            <person name="Hori S."/>
            <person name="Arai W."/>
            <person name="Tsubouchi T."/>
            <person name="Morono Y."/>
            <person name="Uchiyama I."/>
            <person name="Ito T."/>
            <person name="Fujiyama A."/>
            <person name="Inagaki F."/>
            <person name="Takami H."/>
        </authorList>
    </citation>
    <scope>NUCLEOTIDE SEQUENCE</scope>
    <source>
        <strain evidence="3">Expedition CK06-06</strain>
    </source>
</reference>
<feature type="non-terminal residue" evidence="3">
    <location>
        <position position="1"/>
    </location>
</feature>
<evidence type="ECO:0000256" key="1">
    <source>
        <dbReference type="ARBA" id="ARBA00022553"/>
    </source>
</evidence>
<organism evidence="3">
    <name type="scientific">marine sediment metagenome</name>
    <dbReference type="NCBI Taxonomy" id="412755"/>
    <lineage>
        <taxon>unclassified sequences</taxon>
        <taxon>metagenomes</taxon>
        <taxon>ecological metagenomes</taxon>
    </lineage>
</organism>
<dbReference type="PROSITE" id="PS50110">
    <property type="entry name" value="RESPONSE_REGULATORY"/>
    <property type="match status" value="1"/>
</dbReference>
<dbReference type="Pfam" id="PF00072">
    <property type="entry name" value="Response_reg"/>
    <property type="match status" value="1"/>
</dbReference>
<comment type="caution">
    <text evidence="3">The sequence shown here is derived from an EMBL/GenBank/DDBJ whole genome shotgun (WGS) entry which is preliminary data.</text>
</comment>
<dbReference type="CDD" id="cd00156">
    <property type="entry name" value="REC"/>
    <property type="match status" value="1"/>
</dbReference>
<accession>X0U9M6</accession>
<dbReference type="SUPFAM" id="SSF52172">
    <property type="entry name" value="CheY-like"/>
    <property type="match status" value="1"/>
</dbReference>
<dbReference type="AlphaFoldDB" id="X0U9M6"/>
<gene>
    <name evidence="3" type="ORF">S01H1_30215</name>
</gene>
<keyword evidence="1" id="KW-0597">Phosphoprotein</keyword>
<sequence length="107" mass="12062">REFLENALVKYGYNVVTAKDGKQGFDMYSEHNPGLVLLDRSMPKMTGEMLLEKVLKTNPNTNTKFIISSGHTKDTFNGESSLVKAYLKKPYNLDNLMQTIRGALDSE</sequence>
<dbReference type="InterPro" id="IPR050595">
    <property type="entry name" value="Bact_response_regulator"/>
</dbReference>
<evidence type="ECO:0000313" key="3">
    <source>
        <dbReference type="EMBL" id="GAF96006.1"/>
    </source>
</evidence>
<dbReference type="Gene3D" id="3.40.50.2300">
    <property type="match status" value="1"/>
</dbReference>
<evidence type="ECO:0000259" key="2">
    <source>
        <dbReference type="PROSITE" id="PS50110"/>
    </source>
</evidence>
<protein>
    <recommendedName>
        <fullName evidence="2">Response regulatory domain-containing protein</fullName>
    </recommendedName>
</protein>
<dbReference type="SMART" id="SM00448">
    <property type="entry name" value="REC"/>
    <property type="match status" value="1"/>
</dbReference>
<dbReference type="InterPro" id="IPR011006">
    <property type="entry name" value="CheY-like_superfamily"/>
</dbReference>
<feature type="domain" description="Response regulatory" evidence="2">
    <location>
        <begin position="1"/>
        <end position="104"/>
    </location>
</feature>
<dbReference type="GO" id="GO:0000160">
    <property type="term" value="P:phosphorelay signal transduction system"/>
    <property type="evidence" value="ECO:0007669"/>
    <property type="project" value="InterPro"/>
</dbReference>
<dbReference type="EMBL" id="BARS01018576">
    <property type="protein sequence ID" value="GAF96006.1"/>
    <property type="molecule type" value="Genomic_DNA"/>
</dbReference>
<dbReference type="PANTHER" id="PTHR44591:SF3">
    <property type="entry name" value="RESPONSE REGULATORY DOMAIN-CONTAINING PROTEIN"/>
    <property type="match status" value="1"/>
</dbReference>
<name>X0U9M6_9ZZZZ</name>
<dbReference type="PANTHER" id="PTHR44591">
    <property type="entry name" value="STRESS RESPONSE REGULATOR PROTEIN 1"/>
    <property type="match status" value="1"/>
</dbReference>
<proteinExistence type="predicted"/>
<dbReference type="InterPro" id="IPR001789">
    <property type="entry name" value="Sig_transdc_resp-reg_receiver"/>
</dbReference>